<evidence type="ECO:0000256" key="3">
    <source>
        <dbReference type="ARBA" id="ARBA00023004"/>
    </source>
</evidence>
<evidence type="ECO:0000256" key="6">
    <source>
        <dbReference type="ARBA" id="ARBA00023125"/>
    </source>
</evidence>
<name>A0A255DJG6_9MYCO</name>
<dbReference type="Pfam" id="PF00376">
    <property type="entry name" value="MerR"/>
    <property type="match status" value="1"/>
</dbReference>
<dbReference type="PANTHER" id="PTHR30204">
    <property type="entry name" value="REDOX-CYCLING DRUG-SENSING TRANSCRIPTIONAL ACTIVATOR SOXR"/>
    <property type="match status" value="1"/>
</dbReference>
<dbReference type="RefSeq" id="WP_094482748.1">
    <property type="nucleotide sequence ID" value="NZ_JACKSC010000266.1"/>
</dbReference>
<dbReference type="Gene3D" id="1.10.1660.10">
    <property type="match status" value="1"/>
</dbReference>
<dbReference type="Pfam" id="PF09278">
    <property type="entry name" value="MerR-DNA-bind"/>
    <property type="match status" value="1"/>
</dbReference>
<dbReference type="InterPro" id="IPR009061">
    <property type="entry name" value="DNA-bd_dom_put_sf"/>
</dbReference>
<proteinExistence type="predicted"/>
<comment type="caution">
    <text evidence="10">The sequence shown here is derived from an EMBL/GenBank/DDBJ whole genome shotgun (WGS) entry which is preliminary data.</text>
</comment>
<keyword evidence="1" id="KW-0001">2Fe-2S</keyword>
<dbReference type="AlphaFoldDB" id="A0A255DJG6"/>
<dbReference type="InterPro" id="IPR015358">
    <property type="entry name" value="Tscrpt_reg_MerR_DNA-bd"/>
</dbReference>
<evidence type="ECO:0000256" key="8">
    <source>
        <dbReference type="SAM" id="MobiDB-lite"/>
    </source>
</evidence>
<dbReference type="CDD" id="cd01110">
    <property type="entry name" value="HTH_SoxR"/>
    <property type="match status" value="1"/>
</dbReference>
<dbReference type="InterPro" id="IPR010211">
    <property type="entry name" value="Redox-sen_tscrpt-act_SoxR"/>
</dbReference>
<keyword evidence="6" id="KW-0238">DNA-binding</keyword>
<dbReference type="GO" id="GO:0003700">
    <property type="term" value="F:DNA-binding transcription factor activity"/>
    <property type="evidence" value="ECO:0007669"/>
    <property type="project" value="InterPro"/>
</dbReference>
<dbReference type="SUPFAM" id="SSF46955">
    <property type="entry name" value="Putative DNA-binding domain"/>
    <property type="match status" value="1"/>
</dbReference>
<sequence>MSHKPTDMLTVGEVAQRAGIATSAVRFYDDQGLITALRTPGNQRRYPRHVLRRISIIQAARRFGVTLAEVATILDGLPADRMPSKTDWTRISRRWHAQLQARRREIECLEAELTGCIGCGCLSLTTCRIVNPDDQLSQQGPGPRRLIPTHNDSAGQR</sequence>
<dbReference type="PROSITE" id="PS00552">
    <property type="entry name" value="HTH_MERR_1"/>
    <property type="match status" value="1"/>
</dbReference>
<dbReference type="PRINTS" id="PR00040">
    <property type="entry name" value="HTHMERR"/>
</dbReference>
<dbReference type="GO" id="GO:0006979">
    <property type="term" value="P:response to oxidative stress"/>
    <property type="evidence" value="ECO:0007669"/>
    <property type="project" value="InterPro"/>
</dbReference>
<dbReference type="GO" id="GO:0046872">
    <property type="term" value="F:metal ion binding"/>
    <property type="evidence" value="ECO:0007669"/>
    <property type="project" value="UniProtKB-KW"/>
</dbReference>
<keyword evidence="3" id="KW-0408">Iron</keyword>
<evidence type="ECO:0000256" key="2">
    <source>
        <dbReference type="ARBA" id="ARBA00022723"/>
    </source>
</evidence>
<gene>
    <name evidence="10" type="primary">soxR</name>
    <name evidence="10" type="ORF">CG716_19870</name>
</gene>
<evidence type="ECO:0000256" key="4">
    <source>
        <dbReference type="ARBA" id="ARBA00023014"/>
    </source>
</evidence>
<dbReference type="InterPro" id="IPR000551">
    <property type="entry name" value="MerR-type_HTH_dom"/>
</dbReference>
<feature type="domain" description="HTH merR-type" evidence="9">
    <location>
        <begin position="8"/>
        <end position="76"/>
    </location>
</feature>
<dbReference type="EMBL" id="NOZR01000018">
    <property type="protein sequence ID" value="OYN77102.1"/>
    <property type="molecule type" value="Genomic_DNA"/>
</dbReference>
<keyword evidence="7" id="KW-0804">Transcription</keyword>
<organism evidence="10 11">
    <name type="scientific">Mycolicibacterium sphagni</name>
    <dbReference type="NCBI Taxonomy" id="1786"/>
    <lineage>
        <taxon>Bacteria</taxon>
        <taxon>Bacillati</taxon>
        <taxon>Actinomycetota</taxon>
        <taxon>Actinomycetes</taxon>
        <taxon>Mycobacteriales</taxon>
        <taxon>Mycobacteriaceae</taxon>
        <taxon>Mycolicibacterium</taxon>
    </lineage>
</organism>
<dbReference type="Proteomes" id="UP000216063">
    <property type="component" value="Unassembled WGS sequence"/>
</dbReference>
<keyword evidence="4" id="KW-0411">Iron-sulfur</keyword>
<dbReference type="SMART" id="SM00422">
    <property type="entry name" value="HTH_MERR"/>
    <property type="match status" value="1"/>
</dbReference>
<accession>A0A255DJG6</accession>
<dbReference type="GO" id="GO:0003677">
    <property type="term" value="F:DNA binding"/>
    <property type="evidence" value="ECO:0007669"/>
    <property type="project" value="UniProtKB-KW"/>
</dbReference>
<dbReference type="InterPro" id="IPR047057">
    <property type="entry name" value="MerR_fam"/>
</dbReference>
<evidence type="ECO:0000313" key="11">
    <source>
        <dbReference type="Proteomes" id="UP000216063"/>
    </source>
</evidence>
<evidence type="ECO:0000256" key="7">
    <source>
        <dbReference type="ARBA" id="ARBA00023163"/>
    </source>
</evidence>
<reference evidence="10 11" key="1">
    <citation type="submission" date="2017-07" db="EMBL/GenBank/DDBJ databases">
        <title>The new phylogeny of genus Mycobacterium.</title>
        <authorList>
            <person name="Tortoli E."/>
            <person name="Trovato A."/>
            <person name="Cirillo D.M."/>
        </authorList>
    </citation>
    <scope>NUCLEOTIDE SEQUENCE [LARGE SCALE GENOMIC DNA]</scope>
    <source>
        <strain evidence="10 11">ATCC 33027</strain>
    </source>
</reference>
<evidence type="ECO:0000313" key="10">
    <source>
        <dbReference type="EMBL" id="OYN77102.1"/>
    </source>
</evidence>
<keyword evidence="5" id="KW-0805">Transcription regulation</keyword>
<dbReference type="NCBIfam" id="TIGR01950">
    <property type="entry name" value="SoxR"/>
    <property type="match status" value="1"/>
</dbReference>
<dbReference type="GO" id="GO:0051537">
    <property type="term" value="F:2 iron, 2 sulfur cluster binding"/>
    <property type="evidence" value="ECO:0007669"/>
    <property type="project" value="UniProtKB-KW"/>
</dbReference>
<evidence type="ECO:0000256" key="5">
    <source>
        <dbReference type="ARBA" id="ARBA00023015"/>
    </source>
</evidence>
<dbReference type="OrthoDB" id="9802944at2"/>
<protein>
    <submittedName>
        <fullName evidence="10">Redox-sensitive transcriptional activator SoxR</fullName>
    </submittedName>
</protein>
<evidence type="ECO:0000259" key="9">
    <source>
        <dbReference type="PROSITE" id="PS50937"/>
    </source>
</evidence>
<feature type="region of interest" description="Disordered" evidence="8">
    <location>
        <begin position="134"/>
        <end position="157"/>
    </location>
</feature>
<evidence type="ECO:0000256" key="1">
    <source>
        <dbReference type="ARBA" id="ARBA00022714"/>
    </source>
</evidence>
<keyword evidence="2" id="KW-0479">Metal-binding</keyword>
<dbReference type="PANTHER" id="PTHR30204:SF0">
    <property type="entry name" value="REDOX-SENSITIVE TRANSCRIPTIONAL ACTIVATOR SOXR"/>
    <property type="match status" value="1"/>
</dbReference>
<dbReference type="PROSITE" id="PS50937">
    <property type="entry name" value="HTH_MERR_2"/>
    <property type="match status" value="1"/>
</dbReference>
<keyword evidence="11" id="KW-1185">Reference proteome</keyword>